<keyword evidence="3" id="KW-0540">Nuclease</keyword>
<organism evidence="12 13">
    <name type="scientific">Symbiobacterium thermophilum</name>
    <dbReference type="NCBI Taxonomy" id="2734"/>
    <lineage>
        <taxon>Bacteria</taxon>
        <taxon>Bacillati</taxon>
        <taxon>Bacillota</taxon>
        <taxon>Clostridia</taxon>
        <taxon>Eubacteriales</taxon>
        <taxon>Symbiobacteriaceae</taxon>
        <taxon>Symbiobacterium</taxon>
    </lineage>
</organism>
<keyword evidence="4" id="KW-0479">Metal-binding</keyword>
<dbReference type="SUPFAM" id="SSF52540">
    <property type="entry name" value="P-loop containing nucleoside triphosphate hydrolases"/>
    <property type="match status" value="1"/>
</dbReference>
<evidence type="ECO:0000256" key="1">
    <source>
        <dbReference type="ARBA" id="ARBA00006847"/>
    </source>
</evidence>
<evidence type="ECO:0000259" key="11">
    <source>
        <dbReference type="PROSITE" id="PS51643"/>
    </source>
</evidence>
<evidence type="ECO:0000313" key="13">
    <source>
        <dbReference type="Proteomes" id="UP000732377"/>
    </source>
</evidence>
<dbReference type="CDD" id="cd09641">
    <property type="entry name" value="Cas3''_I"/>
    <property type="match status" value="1"/>
</dbReference>
<dbReference type="Proteomes" id="UP000732377">
    <property type="component" value="Unassembled WGS sequence"/>
</dbReference>
<evidence type="ECO:0000256" key="6">
    <source>
        <dbReference type="ARBA" id="ARBA00022801"/>
    </source>
</evidence>
<dbReference type="Pfam" id="PF22590">
    <property type="entry name" value="Cas3-like_C_2"/>
    <property type="match status" value="1"/>
</dbReference>
<comment type="caution">
    <text evidence="12">The sequence shown here is derived from an EMBL/GenBank/DDBJ whole genome shotgun (WGS) entry which is preliminary data.</text>
</comment>
<dbReference type="InterPro" id="IPR038257">
    <property type="entry name" value="CRISPR-assoc_Cas3_HD_sf"/>
</dbReference>
<keyword evidence="6" id="KW-0378">Hydrolase</keyword>
<dbReference type="Gene3D" id="3.40.50.300">
    <property type="entry name" value="P-loop containing nucleotide triphosphate hydrolases"/>
    <property type="match status" value="2"/>
</dbReference>
<dbReference type="GO" id="GO:0003676">
    <property type="term" value="F:nucleic acid binding"/>
    <property type="evidence" value="ECO:0007669"/>
    <property type="project" value="InterPro"/>
</dbReference>
<dbReference type="InterPro" id="IPR011545">
    <property type="entry name" value="DEAD/DEAH_box_helicase_dom"/>
</dbReference>
<dbReference type="SMART" id="SM00487">
    <property type="entry name" value="DEXDc"/>
    <property type="match status" value="1"/>
</dbReference>
<dbReference type="GO" id="GO:0046872">
    <property type="term" value="F:metal ion binding"/>
    <property type="evidence" value="ECO:0007669"/>
    <property type="project" value="UniProtKB-KW"/>
</dbReference>
<dbReference type="Pfam" id="PF18019">
    <property type="entry name" value="Cas3_HD"/>
    <property type="match status" value="1"/>
</dbReference>
<dbReference type="RefSeq" id="WP_273380399.1">
    <property type="nucleotide sequence ID" value="NZ_PIUK01000154.1"/>
</dbReference>
<dbReference type="NCBIfam" id="TIGR01587">
    <property type="entry name" value="cas3_core"/>
    <property type="match status" value="1"/>
</dbReference>
<sequence length="772" mass="84643">MSFNCLLAKSPSDPEHPAAGETLVGHVRHTLETAVALLDGWGERYLRTMGLPEAHEALLRRAVLTAVAAHDMGKAARLFQNLLRRTFHGPMPLPHEVISLLIVLQQPQLERWLFCGEDPLLRPAVLWAVGGHHLRFDGGTAQDRPAQTARMTVHTGHPDFQDLLALVQRYLKLPDPPALPDLHLRLGDVEDLLRSWLFEQHRIARKFSELDRRLIALVKGLLIAADLVASTIPRQGLNPAEWAAQAQRRVLEPADLAPVIAQGLKGNPARPFQQAVAESPGRVTLVRAGCGTGKTTAAYLWAARHARGRKLFFAYPTTGTATQGYADYALPVEALQSVLVHSRAAADIAYLLRDRHEEETLGTGARTGAEERQRDEALSTWGVPLVVCTVDTVVGLVQNQRRALFGLPSLLQGAFVFDEIHLYDDRLFECLLRFITALPGAPVLLMTASLQPWRQALLEERLRAVGEKLAVVEGPAELERLPRYVLHQASVPDALSRVAEAVAKGQKVLWVVNTVERAMALAEDLSKQNLPVHLYHSRYEYRHRLKHHEALIQRFGRDCPGPAVAVTTQVAEVSLDVSADLLVTELAPPEALIQRLGRLNRFAALAGEGTGSAQPHPSVRSCLVVRVEAPAPYSAAQLEQATAWLAQVGLGRLVSQWDLARALEQVQGGRPPASITAEWLDGGPVSVPGAVREAGSTVSIIREEVADEARASRQEAILRTIPMLLGPVAKEIRGWDRIGPACVAPAGRVEYDERWGAKWAESRNRRAADPAN</sequence>
<keyword evidence="8" id="KW-0067">ATP-binding</keyword>
<evidence type="ECO:0000256" key="9">
    <source>
        <dbReference type="ARBA" id="ARBA00023118"/>
    </source>
</evidence>
<dbReference type="InterPro" id="IPR054712">
    <property type="entry name" value="Cas3-like_dom"/>
</dbReference>
<dbReference type="AlphaFoldDB" id="A0A953I462"/>
<proteinExistence type="inferred from homology"/>
<dbReference type="Gene3D" id="1.10.3210.30">
    <property type="match status" value="1"/>
</dbReference>
<dbReference type="GO" id="GO:0051607">
    <property type="term" value="P:defense response to virus"/>
    <property type="evidence" value="ECO:0007669"/>
    <property type="project" value="UniProtKB-KW"/>
</dbReference>
<evidence type="ECO:0000256" key="7">
    <source>
        <dbReference type="ARBA" id="ARBA00022806"/>
    </source>
</evidence>
<dbReference type="PANTHER" id="PTHR47959:SF16">
    <property type="entry name" value="CRISPR-ASSOCIATED NUCLEASE_HELICASE CAS3-RELATED"/>
    <property type="match status" value="1"/>
</dbReference>
<evidence type="ECO:0000256" key="3">
    <source>
        <dbReference type="ARBA" id="ARBA00022722"/>
    </source>
</evidence>
<evidence type="ECO:0000259" key="10">
    <source>
        <dbReference type="PROSITE" id="PS51192"/>
    </source>
</evidence>
<dbReference type="GO" id="GO:0004518">
    <property type="term" value="F:nuclease activity"/>
    <property type="evidence" value="ECO:0007669"/>
    <property type="project" value="UniProtKB-KW"/>
</dbReference>
<dbReference type="InterPro" id="IPR006474">
    <property type="entry name" value="Helicase_Cas3_CRISPR-ass_core"/>
</dbReference>
<dbReference type="PROSITE" id="PS51643">
    <property type="entry name" value="HD_CAS3"/>
    <property type="match status" value="1"/>
</dbReference>
<dbReference type="NCBIfam" id="TIGR01596">
    <property type="entry name" value="cas3_HD"/>
    <property type="match status" value="1"/>
</dbReference>
<dbReference type="InterPro" id="IPR027417">
    <property type="entry name" value="P-loop_NTPase"/>
</dbReference>
<evidence type="ECO:0008006" key="14">
    <source>
        <dbReference type="Google" id="ProtNLM"/>
    </source>
</evidence>
<keyword evidence="7" id="KW-0347">Helicase</keyword>
<dbReference type="GO" id="GO:0005829">
    <property type="term" value="C:cytosol"/>
    <property type="evidence" value="ECO:0007669"/>
    <property type="project" value="TreeGrafter"/>
</dbReference>
<dbReference type="InterPro" id="IPR014001">
    <property type="entry name" value="Helicase_ATP-bd"/>
</dbReference>
<reference evidence="12" key="1">
    <citation type="submission" date="2017-11" db="EMBL/GenBank/DDBJ databases">
        <title>Three new genomes from thermophilic consortium.</title>
        <authorList>
            <person name="Quaggio R."/>
            <person name="Amgarten D."/>
            <person name="Setubal J.C."/>
        </authorList>
    </citation>
    <scope>NUCLEOTIDE SEQUENCE</scope>
    <source>
        <strain evidence="12">ZCTH01-B2</strain>
    </source>
</reference>
<keyword evidence="9" id="KW-0051">Antiviral defense</keyword>
<dbReference type="PROSITE" id="PS51192">
    <property type="entry name" value="HELICASE_ATP_BIND_1"/>
    <property type="match status" value="1"/>
</dbReference>
<comment type="similarity">
    <text evidence="1">In the N-terminal section; belongs to the CRISPR-associated nuclease Cas3-HD family.</text>
</comment>
<dbReference type="GO" id="GO:0016787">
    <property type="term" value="F:hydrolase activity"/>
    <property type="evidence" value="ECO:0007669"/>
    <property type="project" value="UniProtKB-KW"/>
</dbReference>
<dbReference type="Pfam" id="PF00270">
    <property type="entry name" value="DEAD"/>
    <property type="match status" value="1"/>
</dbReference>
<accession>A0A953I462</accession>
<comment type="similarity">
    <text evidence="2">In the central section; belongs to the CRISPR-associated helicase Cas3 family.</text>
</comment>
<dbReference type="InterPro" id="IPR050079">
    <property type="entry name" value="DEAD_box_RNA_helicase"/>
</dbReference>
<evidence type="ECO:0000256" key="4">
    <source>
        <dbReference type="ARBA" id="ARBA00022723"/>
    </source>
</evidence>
<evidence type="ECO:0000256" key="8">
    <source>
        <dbReference type="ARBA" id="ARBA00022840"/>
    </source>
</evidence>
<dbReference type="GO" id="GO:0005524">
    <property type="term" value="F:ATP binding"/>
    <property type="evidence" value="ECO:0007669"/>
    <property type="project" value="UniProtKB-KW"/>
</dbReference>
<gene>
    <name evidence="12" type="ORF">CWE10_13720</name>
</gene>
<feature type="domain" description="Helicase ATP-binding" evidence="10">
    <location>
        <begin position="275"/>
        <end position="468"/>
    </location>
</feature>
<dbReference type="EMBL" id="PIUK01000154">
    <property type="protein sequence ID" value="MBY6277245.1"/>
    <property type="molecule type" value="Genomic_DNA"/>
</dbReference>
<name>A0A953I462_SYMTR</name>
<dbReference type="InterPro" id="IPR006483">
    <property type="entry name" value="CRISPR-assoc_Cas3_HD"/>
</dbReference>
<evidence type="ECO:0000256" key="2">
    <source>
        <dbReference type="ARBA" id="ARBA00009046"/>
    </source>
</evidence>
<feature type="domain" description="HD Cas3-type" evidence="11">
    <location>
        <begin position="16"/>
        <end position="229"/>
    </location>
</feature>
<evidence type="ECO:0000313" key="12">
    <source>
        <dbReference type="EMBL" id="MBY6277245.1"/>
    </source>
</evidence>
<dbReference type="GO" id="GO:0003724">
    <property type="term" value="F:RNA helicase activity"/>
    <property type="evidence" value="ECO:0007669"/>
    <property type="project" value="TreeGrafter"/>
</dbReference>
<dbReference type="PANTHER" id="PTHR47959">
    <property type="entry name" value="ATP-DEPENDENT RNA HELICASE RHLE-RELATED"/>
    <property type="match status" value="1"/>
</dbReference>
<keyword evidence="5" id="KW-0547">Nucleotide-binding</keyword>
<protein>
    <recommendedName>
        <fullName evidence="14">CRISPR-associated helicase Cas3</fullName>
    </recommendedName>
</protein>
<evidence type="ECO:0000256" key="5">
    <source>
        <dbReference type="ARBA" id="ARBA00022741"/>
    </source>
</evidence>